<dbReference type="GO" id="GO:0000166">
    <property type="term" value="F:nucleotide binding"/>
    <property type="evidence" value="ECO:0007669"/>
    <property type="project" value="InterPro"/>
</dbReference>
<keyword evidence="5" id="KW-1185">Reference proteome</keyword>
<dbReference type="AlphaFoldDB" id="A0A7J6EIF8"/>
<dbReference type="EMBL" id="JAATIQ010000389">
    <property type="protein sequence ID" value="KAF4358227.1"/>
    <property type="molecule type" value="Genomic_DNA"/>
</dbReference>
<evidence type="ECO:0000259" key="2">
    <source>
        <dbReference type="Pfam" id="PF01408"/>
    </source>
</evidence>
<evidence type="ECO:0000256" key="1">
    <source>
        <dbReference type="ARBA" id="ARBA00010928"/>
    </source>
</evidence>
<name>A0A7J6EIF8_CANSA</name>
<evidence type="ECO:0000259" key="3">
    <source>
        <dbReference type="Pfam" id="PF22725"/>
    </source>
</evidence>
<dbReference type="InterPro" id="IPR000683">
    <property type="entry name" value="Gfo/Idh/MocA-like_OxRdtase_N"/>
</dbReference>
<dbReference type="InterPro" id="IPR036291">
    <property type="entry name" value="NAD(P)-bd_dom_sf"/>
</dbReference>
<protein>
    <recommendedName>
        <fullName evidence="6">Gfo/Idh/MocA-like oxidoreductase N-terminal domain-containing protein</fullName>
    </recommendedName>
</protein>
<dbReference type="Gene3D" id="3.40.50.720">
    <property type="entry name" value="NAD(P)-binding Rossmann-like Domain"/>
    <property type="match status" value="1"/>
</dbReference>
<comment type="similarity">
    <text evidence="1">Belongs to the Gfo/Idh/MocA family.</text>
</comment>
<proteinExistence type="inferred from homology"/>
<dbReference type="Gene3D" id="3.30.360.10">
    <property type="entry name" value="Dihydrodipicolinate Reductase, domain 2"/>
    <property type="match status" value="1"/>
</dbReference>
<accession>A0A803QT75</accession>
<gene>
    <name evidence="4" type="ORF">G4B88_030531</name>
</gene>
<dbReference type="OMA" id="KMIQAPF"/>
<comment type="caution">
    <text evidence="4">The sequence shown here is derived from an EMBL/GenBank/DDBJ whole genome shotgun (WGS) entry which is preliminary data.</text>
</comment>
<dbReference type="SUPFAM" id="SSF51735">
    <property type="entry name" value="NAD(P)-binding Rossmann-fold domains"/>
    <property type="match status" value="1"/>
</dbReference>
<dbReference type="PANTHER" id="PTHR46368:SF19">
    <property type="entry name" value="GFO_IDH_MOCA-LIKE OXIDOREDUCTASE N-TERMINAL DOMAIN-CONTAINING PROTEIN"/>
    <property type="match status" value="1"/>
</dbReference>
<accession>A0A7J6EIF8</accession>
<evidence type="ECO:0000313" key="5">
    <source>
        <dbReference type="Proteomes" id="UP000583929"/>
    </source>
</evidence>
<dbReference type="Pfam" id="PF01408">
    <property type="entry name" value="GFO_IDH_MocA"/>
    <property type="match status" value="1"/>
</dbReference>
<evidence type="ECO:0008006" key="6">
    <source>
        <dbReference type="Google" id="ProtNLM"/>
    </source>
</evidence>
<dbReference type="InterPro" id="IPR055170">
    <property type="entry name" value="GFO_IDH_MocA-like_dom"/>
</dbReference>
<reference evidence="4 5" key="1">
    <citation type="journal article" date="2020" name="bioRxiv">
        <title>Sequence and annotation of 42 cannabis genomes reveals extensive copy number variation in cannabinoid synthesis and pathogen resistance genes.</title>
        <authorList>
            <person name="Mckernan K.J."/>
            <person name="Helbert Y."/>
            <person name="Kane L.T."/>
            <person name="Ebling H."/>
            <person name="Zhang L."/>
            <person name="Liu B."/>
            <person name="Eaton Z."/>
            <person name="Mclaughlin S."/>
            <person name="Kingan S."/>
            <person name="Baybayan P."/>
            <person name="Concepcion G."/>
            <person name="Jordan M."/>
            <person name="Riva A."/>
            <person name="Barbazuk W."/>
            <person name="Harkins T."/>
        </authorList>
    </citation>
    <scope>NUCLEOTIDE SEQUENCE [LARGE SCALE GENOMIC DNA]</scope>
    <source>
        <strain evidence="5">cv. Jamaican Lion 4</strain>
        <tissue evidence="4">Leaf</tissue>
    </source>
</reference>
<dbReference type="SUPFAM" id="SSF55347">
    <property type="entry name" value="Glyceraldehyde-3-phosphate dehydrogenase-like, C-terminal domain"/>
    <property type="match status" value="1"/>
</dbReference>
<dbReference type="OrthoDB" id="2129491at2759"/>
<dbReference type="Proteomes" id="UP000583929">
    <property type="component" value="Unassembled WGS sequence"/>
</dbReference>
<sequence>MASTEETPIRFGILGCAEIARKLSRAITLAPNADLYAVASRTIEKAKAFASSNGFPSHAKIYGSYDSLLDDPEIDVVYIPLPTSLHLHWAVLAAKKKKHILLEKPVALNASEFDTIVEACESNGVQLMDGTMWMHHPRTAAMREFLSDSNRFGQLKTVHTIFTFAADPDFLKNDIRVKPDLDALGALGDAGWYCIRSILWTANYELPKKAVAMPGAVFNDHGVIIACGASLHWEDGKVATFQCSFLSNMAMDITAVGSKGTLHVNDFVIPYQEHEAHFSAATESWFNELVTGWVPKPSKHIIAADLPQETRMVCEFSNLVRAIKKGSKPEKHWPTISRKTQLVIDAVKASVDKGFEPVEVGN</sequence>
<feature type="domain" description="Gfo/Idh/MocA-like oxidoreductase N-terminal" evidence="2">
    <location>
        <begin position="9"/>
        <end position="128"/>
    </location>
</feature>
<feature type="domain" description="GFO/IDH/MocA-like oxidoreductase" evidence="3">
    <location>
        <begin position="147"/>
        <end position="262"/>
    </location>
</feature>
<dbReference type="PANTHER" id="PTHR46368">
    <property type="match status" value="1"/>
</dbReference>
<dbReference type="Pfam" id="PF22725">
    <property type="entry name" value="GFO_IDH_MocA_C3"/>
    <property type="match status" value="1"/>
</dbReference>
<organism evidence="4 5">
    <name type="scientific">Cannabis sativa</name>
    <name type="common">Hemp</name>
    <name type="synonym">Marijuana</name>
    <dbReference type="NCBI Taxonomy" id="3483"/>
    <lineage>
        <taxon>Eukaryota</taxon>
        <taxon>Viridiplantae</taxon>
        <taxon>Streptophyta</taxon>
        <taxon>Embryophyta</taxon>
        <taxon>Tracheophyta</taxon>
        <taxon>Spermatophyta</taxon>
        <taxon>Magnoliopsida</taxon>
        <taxon>eudicotyledons</taxon>
        <taxon>Gunneridae</taxon>
        <taxon>Pentapetalae</taxon>
        <taxon>rosids</taxon>
        <taxon>fabids</taxon>
        <taxon>Rosales</taxon>
        <taxon>Cannabaceae</taxon>
        <taxon>Cannabis</taxon>
    </lineage>
</organism>
<evidence type="ECO:0000313" key="4">
    <source>
        <dbReference type="EMBL" id="KAF4358227.1"/>
    </source>
</evidence>